<evidence type="ECO:0000313" key="1">
    <source>
        <dbReference type="EMBL" id="TKV97210.1"/>
    </source>
</evidence>
<dbReference type="Gramene" id="TKV97210">
    <property type="protein sequence ID" value="TKV97210"/>
    <property type="gene ID" value="SEVIR_9G479300v2"/>
</dbReference>
<evidence type="ECO:0000313" key="2">
    <source>
        <dbReference type="Proteomes" id="UP000298652"/>
    </source>
</evidence>
<reference evidence="1" key="1">
    <citation type="submission" date="2019-03" db="EMBL/GenBank/DDBJ databases">
        <title>WGS assembly of Setaria viridis.</title>
        <authorList>
            <person name="Huang P."/>
            <person name="Jenkins J."/>
            <person name="Grimwood J."/>
            <person name="Barry K."/>
            <person name="Healey A."/>
            <person name="Mamidi S."/>
            <person name="Sreedasyam A."/>
            <person name="Shu S."/>
            <person name="Feldman M."/>
            <person name="Wu J."/>
            <person name="Yu Y."/>
            <person name="Chen C."/>
            <person name="Johnson J."/>
            <person name="Rokhsar D."/>
            <person name="Baxter I."/>
            <person name="Schmutz J."/>
            <person name="Brutnell T."/>
            <person name="Kellogg E."/>
        </authorList>
    </citation>
    <scope>NUCLEOTIDE SEQUENCE [LARGE SCALE GENOMIC DNA]</scope>
</reference>
<gene>
    <name evidence="1" type="ORF">SEVIR_9G479300v2</name>
</gene>
<dbReference type="AlphaFoldDB" id="A0A4U6T636"/>
<dbReference type="EMBL" id="CM016560">
    <property type="protein sequence ID" value="TKV97210.1"/>
    <property type="molecule type" value="Genomic_DNA"/>
</dbReference>
<accession>A0A4U6T636</accession>
<keyword evidence="2" id="KW-1185">Reference proteome</keyword>
<sequence length="155" mass="16810">MNFISVARTAGVAVPFARSPSPIAITPGPRGGEASDLVSGLRGMDAVCKLRRVSGVDEAILRSWRDRETGSGQRSGAAMAIADRELARLRLVSATAPRSYSSLTMDFNVANPPQKEYRVDGNEKEMDRVRWGRMGGSRVEEMGIRSECGFPARPI</sequence>
<protein>
    <submittedName>
        <fullName evidence="1">Uncharacterized protein</fullName>
    </submittedName>
</protein>
<dbReference type="Proteomes" id="UP000298652">
    <property type="component" value="Chromosome 9"/>
</dbReference>
<organism evidence="1 2">
    <name type="scientific">Setaria viridis</name>
    <name type="common">Green bristlegrass</name>
    <name type="synonym">Setaria italica subsp. viridis</name>
    <dbReference type="NCBI Taxonomy" id="4556"/>
    <lineage>
        <taxon>Eukaryota</taxon>
        <taxon>Viridiplantae</taxon>
        <taxon>Streptophyta</taxon>
        <taxon>Embryophyta</taxon>
        <taxon>Tracheophyta</taxon>
        <taxon>Spermatophyta</taxon>
        <taxon>Magnoliopsida</taxon>
        <taxon>Liliopsida</taxon>
        <taxon>Poales</taxon>
        <taxon>Poaceae</taxon>
        <taxon>PACMAD clade</taxon>
        <taxon>Panicoideae</taxon>
        <taxon>Panicodae</taxon>
        <taxon>Paniceae</taxon>
        <taxon>Cenchrinae</taxon>
        <taxon>Setaria</taxon>
    </lineage>
</organism>
<name>A0A4U6T636_SETVI</name>
<proteinExistence type="predicted"/>